<dbReference type="InterPro" id="IPR040256">
    <property type="entry name" value="At4g02000-like"/>
</dbReference>
<dbReference type="EMBL" id="JABFAB010229237">
    <property type="protein sequence ID" value="MBA0669798.1"/>
    <property type="molecule type" value="Genomic_DNA"/>
</dbReference>
<dbReference type="InterPro" id="IPR025558">
    <property type="entry name" value="DUF4283"/>
</dbReference>
<proteinExistence type="predicted"/>
<keyword evidence="4" id="KW-1185">Reference proteome</keyword>
<reference evidence="3 4" key="1">
    <citation type="journal article" date="2019" name="Genome Biol. Evol.">
        <title>Insights into the evolution of the New World diploid cottons (Gossypium, subgenus Houzingenia) based on genome sequencing.</title>
        <authorList>
            <person name="Grover C.E."/>
            <person name="Arick M.A. 2nd"/>
            <person name="Thrash A."/>
            <person name="Conover J.L."/>
            <person name="Sanders W.S."/>
            <person name="Peterson D.G."/>
            <person name="Frelichowski J.E."/>
            <person name="Scheffler J.A."/>
            <person name="Scheffler B.E."/>
            <person name="Wendel J.F."/>
        </authorList>
    </citation>
    <scope>NUCLEOTIDE SEQUENCE [LARGE SCALE GENOMIC DNA]</scope>
    <source>
        <strain evidence="3">57</strain>
        <tissue evidence="3">Leaf</tissue>
    </source>
</reference>
<organism evidence="3 4">
    <name type="scientific">Gossypium klotzschianum</name>
    <dbReference type="NCBI Taxonomy" id="34286"/>
    <lineage>
        <taxon>Eukaryota</taxon>
        <taxon>Viridiplantae</taxon>
        <taxon>Streptophyta</taxon>
        <taxon>Embryophyta</taxon>
        <taxon>Tracheophyta</taxon>
        <taxon>Spermatophyta</taxon>
        <taxon>Magnoliopsida</taxon>
        <taxon>eudicotyledons</taxon>
        <taxon>Gunneridae</taxon>
        <taxon>Pentapetalae</taxon>
        <taxon>rosids</taxon>
        <taxon>malvids</taxon>
        <taxon>Malvales</taxon>
        <taxon>Malvaceae</taxon>
        <taxon>Malvoideae</taxon>
        <taxon>Gossypium</taxon>
    </lineage>
</organism>
<evidence type="ECO:0000313" key="3">
    <source>
        <dbReference type="EMBL" id="MBA0669798.1"/>
    </source>
</evidence>
<comment type="caution">
    <text evidence="3">The sequence shown here is derived from an EMBL/GenBank/DDBJ whole genome shotgun (WGS) entry which is preliminary data.</text>
</comment>
<dbReference type="PANTHER" id="PTHR31286">
    <property type="entry name" value="GLYCINE-RICH CELL WALL STRUCTURAL PROTEIN 1.8-LIKE"/>
    <property type="match status" value="1"/>
</dbReference>
<name>A0A7J8W471_9ROSI</name>
<sequence length="436" mass="49537">MDSFCENSGSGKSIVEELISKKVRFRDKEEETSNSMMIDLSSVQPTSWRDKLVGHSAEDVFIGSKEKEAIDILEEDIQKTFANGVPSITFSDQIHQIIIKGMDNTVILKLLGRNIGFSILQNKIYNMWRPSVPLYIMDIENGYFLVKFQNKLDCEKALSEGPFPALPSYLYNRKIITKIGELVGKVVKLDMNIDRRVRGYFSRMAVYVNLEKLLVSQILINDRSQKVEYKSLSTICFHCGRYGHVENLYTFRKHGLAVEKKNDSPETTPENQNLVEEGSAKKDENYGLWMIVERKSKRKSRDNVQKSDENPERENEGSRFSGLNNRYLNKEIYDEDLSNFQSSKEKGIINGNQHRKEFGSYYNGQTNLNKNNKKRKFNEVGPKTGLSSIIKDHAGSKVGSSLAPNRANEILKISENLTKGLGLGDISANQAGDLMD</sequence>
<feature type="compositionally biased region" description="Basic and acidic residues" evidence="1">
    <location>
        <begin position="301"/>
        <end position="317"/>
    </location>
</feature>
<dbReference type="OrthoDB" id="994333at2759"/>
<evidence type="ECO:0000313" key="4">
    <source>
        <dbReference type="Proteomes" id="UP000593573"/>
    </source>
</evidence>
<dbReference type="AlphaFoldDB" id="A0A7J8W471"/>
<feature type="region of interest" description="Disordered" evidence="1">
    <location>
        <begin position="259"/>
        <end position="278"/>
    </location>
</feature>
<feature type="region of interest" description="Disordered" evidence="1">
    <location>
        <begin position="297"/>
        <end position="321"/>
    </location>
</feature>
<dbReference type="PANTHER" id="PTHR31286:SF173">
    <property type="entry name" value="DUF4283 DOMAIN-CONTAINING PROTEIN"/>
    <property type="match status" value="1"/>
</dbReference>
<gene>
    <name evidence="3" type="ORF">Goklo_024016</name>
</gene>
<dbReference type="Pfam" id="PF14111">
    <property type="entry name" value="DUF4283"/>
    <property type="match status" value="1"/>
</dbReference>
<evidence type="ECO:0000259" key="2">
    <source>
        <dbReference type="Pfam" id="PF14111"/>
    </source>
</evidence>
<feature type="compositionally biased region" description="Polar residues" evidence="1">
    <location>
        <begin position="265"/>
        <end position="274"/>
    </location>
</feature>
<protein>
    <recommendedName>
        <fullName evidence="2">DUF4283 domain-containing protein</fullName>
    </recommendedName>
</protein>
<dbReference type="Proteomes" id="UP000593573">
    <property type="component" value="Unassembled WGS sequence"/>
</dbReference>
<feature type="domain" description="DUF4283" evidence="2">
    <location>
        <begin position="104"/>
        <end position="163"/>
    </location>
</feature>
<accession>A0A7J8W471</accession>
<evidence type="ECO:0000256" key="1">
    <source>
        <dbReference type="SAM" id="MobiDB-lite"/>
    </source>
</evidence>